<organism evidence="1 2">
    <name type="scientific">Deinandra increscens subsp. villosa</name>
    <dbReference type="NCBI Taxonomy" id="3103831"/>
    <lineage>
        <taxon>Eukaryota</taxon>
        <taxon>Viridiplantae</taxon>
        <taxon>Streptophyta</taxon>
        <taxon>Embryophyta</taxon>
        <taxon>Tracheophyta</taxon>
        <taxon>Spermatophyta</taxon>
        <taxon>Magnoliopsida</taxon>
        <taxon>eudicotyledons</taxon>
        <taxon>Gunneridae</taxon>
        <taxon>Pentapetalae</taxon>
        <taxon>asterids</taxon>
        <taxon>campanulids</taxon>
        <taxon>Asterales</taxon>
        <taxon>Asteraceae</taxon>
        <taxon>Asteroideae</taxon>
        <taxon>Heliantheae alliance</taxon>
        <taxon>Madieae</taxon>
        <taxon>Madiinae</taxon>
        <taxon>Deinandra</taxon>
    </lineage>
</organism>
<dbReference type="Proteomes" id="UP001408789">
    <property type="component" value="Unassembled WGS sequence"/>
</dbReference>
<dbReference type="AlphaFoldDB" id="A0AAP0DS37"/>
<evidence type="ECO:0000313" key="1">
    <source>
        <dbReference type="EMBL" id="KAK9079986.1"/>
    </source>
</evidence>
<dbReference type="EMBL" id="JBCNJP010000003">
    <property type="protein sequence ID" value="KAK9079986.1"/>
    <property type="molecule type" value="Genomic_DNA"/>
</dbReference>
<reference evidence="1 2" key="1">
    <citation type="submission" date="2024-04" db="EMBL/GenBank/DDBJ databases">
        <title>The reference genome of an endangered Asteraceae, Deinandra increscens subsp. villosa, native to the Central Coast of California.</title>
        <authorList>
            <person name="Guilliams M."/>
            <person name="Hasenstab-Lehman K."/>
            <person name="Meyer R."/>
            <person name="Mcevoy S."/>
        </authorList>
    </citation>
    <scope>NUCLEOTIDE SEQUENCE [LARGE SCALE GENOMIC DNA]</scope>
    <source>
        <tissue evidence="1">Leaf</tissue>
    </source>
</reference>
<comment type="caution">
    <text evidence="1">The sequence shown here is derived from an EMBL/GenBank/DDBJ whole genome shotgun (WGS) entry which is preliminary data.</text>
</comment>
<accession>A0AAP0DS37</accession>
<proteinExistence type="predicted"/>
<gene>
    <name evidence="1" type="ORF">SSX86_001661</name>
</gene>
<keyword evidence="2" id="KW-1185">Reference proteome</keyword>
<protein>
    <submittedName>
        <fullName evidence="1">Uncharacterized protein</fullName>
    </submittedName>
</protein>
<sequence>MSKFSNVAPAAPISVVFTAEQYWDVYITNVSGDLYLIKGWEDIVRQIPIKPGYDIELAFEGNTMAFLDIYYPCGSSFHSLAAPIAAQQPAASAAPGPCFDKVVIVRDNFRLPTKLSKIGDFFDGMKINLVYENKKPKIHNLWVEDIYKKKSDSSE</sequence>
<name>A0AAP0DS37_9ASTR</name>
<evidence type="ECO:0000313" key="2">
    <source>
        <dbReference type="Proteomes" id="UP001408789"/>
    </source>
</evidence>